<gene>
    <name evidence="3" type="primary">trbB</name>
    <name evidence="3" type="ORF">ESCNG_190012</name>
</gene>
<dbReference type="InterPro" id="IPR027417">
    <property type="entry name" value="P-loop_NTPase"/>
</dbReference>
<dbReference type="EMBL" id="FMTB01000011">
    <property type="protein sequence ID" value="SCW10429.1"/>
    <property type="molecule type" value="Genomic_DNA"/>
</dbReference>
<dbReference type="PANTHER" id="PTHR30486">
    <property type="entry name" value="TWITCHING MOTILITY PROTEIN PILT"/>
    <property type="match status" value="1"/>
</dbReference>
<accession>A0AB74ES31</accession>
<name>A0AB74ES31_NEIGO</name>
<reference evidence="3 4" key="1">
    <citation type="submission" date="2016-09" db="EMBL/GenBank/DDBJ databases">
        <authorList>
            <person name="Kumanski S."/>
            <person name="Beatrice B."/>
        </authorList>
    </citation>
    <scope>NUCLEOTIDE SEQUENCE [LARGE SCALE GENOMIC DNA]</scope>
    <source>
        <strain evidence="3">Mankind</strain>
    </source>
</reference>
<dbReference type="NCBIfam" id="TIGR02782">
    <property type="entry name" value="TrbB_P"/>
    <property type="match status" value="1"/>
</dbReference>
<dbReference type="GO" id="GO:0005737">
    <property type="term" value="C:cytoplasm"/>
    <property type="evidence" value="ECO:0007669"/>
    <property type="project" value="InterPro"/>
</dbReference>
<dbReference type="Gene3D" id="3.40.50.300">
    <property type="entry name" value="P-loop containing nucleotide triphosphate hydrolases"/>
    <property type="match status" value="1"/>
</dbReference>
<dbReference type="PANTHER" id="PTHR30486:SF6">
    <property type="entry name" value="TYPE IV PILUS RETRACTATION ATPASE PILT"/>
    <property type="match status" value="1"/>
</dbReference>
<dbReference type="GO" id="GO:0016887">
    <property type="term" value="F:ATP hydrolysis activity"/>
    <property type="evidence" value="ECO:0007669"/>
    <property type="project" value="InterPro"/>
</dbReference>
<feature type="domain" description="Bacterial type II secretion system protein E" evidence="2">
    <location>
        <begin position="95"/>
        <end position="298"/>
    </location>
</feature>
<proteinExistence type="inferred from homology"/>
<dbReference type="InterPro" id="IPR001482">
    <property type="entry name" value="T2SS/T4SS_dom"/>
</dbReference>
<evidence type="ECO:0000259" key="2">
    <source>
        <dbReference type="Pfam" id="PF00437"/>
    </source>
</evidence>
<protein>
    <submittedName>
        <fullName evidence="3">Conjugal transfer protein TrbB</fullName>
    </submittedName>
</protein>
<evidence type="ECO:0000313" key="4">
    <source>
        <dbReference type="Proteomes" id="UP000182484"/>
    </source>
</evidence>
<evidence type="ECO:0000256" key="1">
    <source>
        <dbReference type="ARBA" id="ARBA00006611"/>
    </source>
</evidence>
<dbReference type="Proteomes" id="UP000182484">
    <property type="component" value="Unassembled WGS sequence"/>
</dbReference>
<evidence type="ECO:0000313" key="3">
    <source>
        <dbReference type="EMBL" id="SCW10429.1"/>
    </source>
</evidence>
<dbReference type="SUPFAM" id="SSF52540">
    <property type="entry name" value="P-loop containing nucleoside triphosphate hydrolases"/>
    <property type="match status" value="1"/>
</dbReference>
<dbReference type="GO" id="GO:0005524">
    <property type="term" value="F:ATP binding"/>
    <property type="evidence" value="ECO:0007669"/>
    <property type="project" value="InterPro"/>
</dbReference>
<dbReference type="AlphaFoldDB" id="A0AB74ES31"/>
<comment type="similarity">
    <text evidence="1">Belongs to the GSP E family.</text>
</comment>
<dbReference type="CDD" id="cd01130">
    <property type="entry name" value="VirB11-like_ATPase"/>
    <property type="match status" value="1"/>
</dbReference>
<dbReference type="Gene3D" id="3.30.450.380">
    <property type="match status" value="1"/>
</dbReference>
<dbReference type="Pfam" id="PF00437">
    <property type="entry name" value="T2SSE"/>
    <property type="match status" value="1"/>
</dbReference>
<dbReference type="InterPro" id="IPR050921">
    <property type="entry name" value="T4SS_GSP_E_ATPase"/>
</dbReference>
<organism evidence="3 4">
    <name type="scientific">Neisseria gonorrhoeae</name>
    <dbReference type="NCBI Taxonomy" id="485"/>
    <lineage>
        <taxon>Bacteria</taxon>
        <taxon>Pseudomonadati</taxon>
        <taxon>Pseudomonadota</taxon>
        <taxon>Betaproteobacteria</taxon>
        <taxon>Neisseriales</taxon>
        <taxon>Neisseriaceae</taxon>
        <taxon>Neisseria</taxon>
    </lineage>
</organism>
<dbReference type="InterPro" id="IPR014149">
    <property type="entry name" value="Conjug-transfer_TrbB"/>
</dbReference>
<sequence>MVLLMMETTETADSRKERALNKLKRDLGNEFLEKFMNPNLVEVMFNPKQTGNGVSVYWEEQGKEMVYDERLSDWFKTSRVEAVIKTVAGYHGKVITEDLPILESQFPIDGSRFTAILPPVTASPSFTIRKKPARVFTLDEYVSAGIMTESQRQTIRNAVSEHGNILVIGGTGSGKTTLINAILYDMSEQNPNERLYISEDTGEIQCHSQNKVQVYTTGSIDLTKLVKTALRYRPDRIIVGEVRGAEALDLLDIWNTGHPGGIATLHANNAALGLERLESLITRNPAHPAAIRPLVAQVIHYIVSIGKDEKTGRKIREIIKIKGLDEKSGNYVFDYL</sequence>
<comment type="caution">
    <text evidence="3">The sequence shown here is derived from an EMBL/GenBank/DDBJ whole genome shotgun (WGS) entry which is preliminary data.</text>
</comment>